<keyword evidence="3" id="KW-1185">Reference proteome</keyword>
<comment type="caution">
    <text evidence="2">The sequence shown here is derived from an EMBL/GenBank/DDBJ whole genome shotgun (WGS) entry which is preliminary data.</text>
</comment>
<dbReference type="AlphaFoldDB" id="A0AA88GRU8"/>
<reference evidence="2 3" key="1">
    <citation type="journal article" date="2018" name="BMC Genomics">
        <title>The genome of Naegleria lovaniensis, the basis for a comparative approach to unravel pathogenicity factors of the human pathogenic amoeba N. fowleri.</title>
        <authorList>
            <person name="Liechti N."/>
            <person name="Schurch N."/>
            <person name="Bruggmann R."/>
            <person name="Wittwer M."/>
        </authorList>
    </citation>
    <scope>NUCLEOTIDE SEQUENCE [LARGE SCALE GENOMIC DNA]</scope>
    <source>
        <strain evidence="2 3">ATCC 30569</strain>
    </source>
</reference>
<feature type="region of interest" description="Disordered" evidence="1">
    <location>
        <begin position="114"/>
        <end position="147"/>
    </location>
</feature>
<evidence type="ECO:0000256" key="1">
    <source>
        <dbReference type="SAM" id="MobiDB-lite"/>
    </source>
</evidence>
<protein>
    <submittedName>
        <fullName evidence="2">Uncharacterized protein</fullName>
    </submittedName>
</protein>
<name>A0AA88GRU8_NAELO</name>
<dbReference type="EMBL" id="PYSW02000021">
    <property type="protein sequence ID" value="KAG2383182.1"/>
    <property type="molecule type" value="Genomic_DNA"/>
</dbReference>
<proteinExistence type="predicted"/>
<feature type="compositionally biased region" description="Basic and acidic residues" evidence="1">
    <location>
        <begin position="123"/>
        <end position="132"/>
    </location>
</feature>
<dbReference type="Proteomes" id="UP000816034">
    <property type="component" value="Unassembled WGS sequence"/>
</dbReference>
<evidence type="ECO:0000313" key="3">
    <source>
        <dbReference type="Proteomes" id="UP000816034"/>
    </source>
</evidence>
<dbReference type="SUPFAM" id="SSF50985">
    <property type="entry name" value="RCC1/BLIP-II"/>
    <property type="match status" value="1"/>
</dbReference>
<dbReference type="GeneID" id="68096974"/>
<dbReference type="RefSeq" id="XP_044548861.1">
    <property type="nucleotide sequence ID" value="XM_044694167.1"/>
</dbReference>
<accession>A0AA88GRU8</accession>
<dbReference type="InterPro" id="IPR009091">
    <property type="entry name" value="RCC1/BLIP-II"/>
</dbReference>
<gene>
    <name evidence="2" type="ORF">C9374_004519</name>
</gene>
<organism evidence="2 3">
    <name type="scientific">Naegleria lovaniensis</name>
    <name type="common">Amoeba</name>
    <dbReference type="NCBI Taxonomy" id="51637"/>
    <lineage>
        <taxon>Eukaryota</taxon>
        <taxon>Discoba</taxon>
        <taxon>Heterolobosea</taxon>
        <taxon>Tetramitia</taxon>
        <taxon>Eutetramitia</taxon>
        <taxon>Vahlkampfiidae</taxon>
        <taxon>Naegleria</taxon>
    </lineage>
</organism>
<evidence type="ECO:0000313" key="2">
    <source>
        <dbReference type="EMBL" id="KAG2383182.1"/>
    </source>
</evidence>
<sequence length="334" mass="37826">MHKQHTALRYFMCGKNSQLGVCSSPSIFSEICFREEIADLKCGKNHMMIKTPLGKLYAIGRNNEGACSCKASSCLNIIQKWRPCQFNIASLINENNNNGMNLFKQSNSTYEITNKKERRKERRKIERMEGKIEKKKSNKKTEKSSQEPEPVIVTTFCVDDFSCGNSHSLLLFNNRSVVMASGIIESSLLKKSQSNIFTPIKGLALKAGQQKFTFIASYENSFLITVDNRFIMFHTPTNSFEFDALKQFGCAEINEIALNDPNSFAFTSNTGRIYVFDGSSCSWQAGWNNAKANWIFFDVFSANCFKAKSLASGKVINYYTSWFQSNLSHLTQAR</sequence>
<dbReference type="Gene3D" id="2.130.10.30">
    <property type="entry name" value="Regulator of chromosome condensation 1/beta-lactamase-inhibitor protein II"/>
    <property type="match status" value="1"/>
</dbReference>